<gene>
    <name evidence="2" type="ORF">M9799_19360</name>
</gene>
<evidence type="ECO:0000313" key="2">
    <source>
        <dbReference type="EMBL" id="UYG53526.1"/>
    </source>
</evidence>
<evidence type="ECO:0000259" key="1">
    <source>
        <dbReference type="Pfam" id="PF04909"/>
    </source>
</evidence>
<protein>
    <submittedName>
        <fullName evidence="2">Amidohydrolase family protein</fullName>
    </submittedName>
</protein>
<organism evidence="2 3">
    <name type="scientific">Comamonas endophytica</name>
    <dbReference type="NCBI Taxonomy" id="2949090"/>
    <lineage>
        <taxon>Bacteria</taxon>
        <taxon>Pseudomonadati</taxon>
        <taxon>Pseudomonadota</taxon>
        <taxon>Betaproteobacteria</taxon>
        <taxon>Burkholderiales</taxon>
        <taxon>Comamonadaceae</taxon>
        <taxon>Comamonas</taxon>
    </lineage>
</organism>
<dbReference type="InterPro" id="IPR032466">
    <property type="entry name" value="Metal_Hydrolase"/>
</dbReference>
<reference evidence="2" key="1">
    <citation type="submission" date="2022-09" db="EMBL/GenBank/DDBJ databases">
        <title>The complete genome of Acidovorax sp. 5MLIR.</title>
        <authorList>
            <person name="Liu L."/>
            <person name="Yue J."/>
            <person name="Yang F."/>
            <person name="Yuan J."/>
            <person name="Li L."/>
        </authorList>
    </citation>
    <scope>NUCLEOTIDE SEQUENCE</scope>
    <source>
        <strain evidence="2">5MLIR</strain>
        <plasmid evidence="2">unnamed1</plasmid>
    </source>
</reference>
<name>A0ABY6GF48_9BURK</name>
<accession>A0ABY6GF48</accession>
<sequence length="274" mass="29938">MTAILAVDSHAHVFMQHMPLTAARRYAPDFDARPAEYLDLLDMHGITHGVLVQPSFLGYDNSYLLSVLRQQPQRLRGVVMLEPDTSEAELAALAAGGVTGVRLNLVGQVLPDLSLPLWQAFLARIRALDWHLELHREAADLPALLAAAARSGCRVVVDHFGRPAPLQASADAGFAELLRHADAGRVWVKLSAAYRNASDSPDRDAPAARECARQLLAAFGPQRLVWGSDWPHTQHRHLADYGTSLAALADWVPDAAQRREILGATAAELFHIPQ</sequence>
<proteinExistence type="predicted"/>
<dbReference type="Gene3D" id="3.20.20.140">
    <property type="entry name" value="Metal-dependent hydrolases"/>
    <property type="match status" value="1"/>
</dbReference>
<dbReference type="InterPro" id="IPR052358">
    <property type="entry name" value="Aro_Compnd_Degr_Hydrolases"/>
</dbReference>
<dbReference type="InterPro" id="IPR006680">
    <property type="entry name" value="Amidohydro-rel"/>
</dbReference>
<evidence type="ECO:0000313" key="3">
    <source>
        <dbReference type="Proteomes" id="UP001162800"/>
    </source>
</evidence>
<dbReference type="EMBL" id="CP106882">
    <property type="protein sequence ID" value="UYG53526.1"/>
    <property type="molecule type" value="Genomic_DNA"/>
</dbReference>
<geneLocation type="plasmid" evidence="2 3">
    <name>unnamed1</name>
</geneLocation>
<dbReference type="Proteomes" id="UP001162800">
    <property type="component" value="Plasmid unnamed1"/>
</dbReference>
<dbReference type="Pfam" id="PF04909">
    <property type="entry name" value="Amidohydro_2"/>
    <property type="match status" value="1"/>
</dbReference>
<dbReference type="SUPFAM" id="SSF51556">
    <property type="entry name" value="Metallo-dependent hydrolases"/>
    <property type="match status" value="1"/>
</dbReference>
<dbReference type="PANTHER" id="PTHR35563:SF2">
    <property type="entry name" value="BARREL METAL-DEPENDENT HYDROLASE, PUTATIVE (AFU_ORTHOLOGUE AFUA_1G16240)-RELATED"/>
    <property type="match status" value="1"/>
</dbReference>
<keyword evidence="2" id="KW-0614">Plasmid</keyword>
<dbReference type="PANTHER" id="PTHR35563">
    <property type="entry name" value="BARREL METAL-DEPENDENT HYDROLASE, PUTATIVE (AFU_ORTHOLOGUE AFUA_1G16240)-RELATED"/>
    <property type="match status" value="1"/>
</dbReference>
<feature type="domain" description="Amidohydrolase-related" evidence="1">
    <location>
        <begin position="7"/>
        <end position="271"/>
    </location>
</feature>
<dbReference type="RefSeq" id="WP_231044750.1">
    <property type="nucleotide sequence ID" value="NZ_CP106882.1"/>
</dbReference>
<keyword evidence="3" id="KW-1185">Reference proteome</keyword>